<evidence type="ECO:0000313" key="2">
    <source>
        <dbReference type="EMBL" id="OZM56434.1"/>
    </source>
</evidence>
<evidence type="ECO:0000259" key="1">
    <source>
        <dbReference type="Pfam" id="PF19993"/>
    </source>
</evidence>
<dbReference type="InterPro" id="IPR045528">
    <property type="entry name" value="DO-GTPase2"/>
</dbReference>
<name>A0A263BRW2_9BACI</name>
<dbReference type="AlphaFoldDB" id="A0A263BRW2"/>
<reference evidence="2 3" key="2">
    <citation type="submission" date="2017-09" db="EMBL/GenBank/DDBJ databases">
        <title>Bacillus patelloidae sp. nov., isolated from the intestinal tract of a marine limpet.</title>
        <authorList>
            <person name="Liu R."/>
            <person name="Dong C."/>
            <person name="Shao Z."/>
        </authorList>
    </citation>
    <scope>NUCLEOTIDE SEQUENCE [LARGE SCALE GENOMIC DNA]</scope>
    <source>
        <strain evidence="2 3">SA5d-4</strain>
    </source>
</reference>
<evidence type="ECO:0000313" key="3">
    <source>
        <dbReference type="Proteomes" id="UP000217083"/>
    </source>
</evidence>
<protein>
    <recommendedName>
        <fullName evidence="1">Double-GTPase 2 domain-containing protein</fullName>
    </recommendedName>
</protein>
<comment type="caution">
    <text evidence="2">The sequence shown here is derived from an EMBL/GenBank/DDBJ whole genome shotgun (WGS) entry which is preliminary data.</text>
</comment>
<dbReference type="SUPFAM" id="SSF52540">
    <property type="entry name" value="P-loop containing nucleoside triphosphate hydrolases"/>
    <property type="match status" value="1"/>
</dbReference>
<organism evidence="2 3">
    <name type="scientific">Lottiidibacillus patelloidae</name>
    <dbReference type="NCBI Taxonomy" id="2670334"/>
    <lineage>
        <taxon>Bacteria</taxon>
        <taxon>Bacillati</taxon>
        <taxon>Bacillota</taxon>
        <taxon>Bacilli</taxon>
        <taxon>Bacillales</taxon>
        <taxon>Bacillaceae</taxon>
        <taxon>Lottiidibacillus</taxon>
    </lineage>
</organism>
<reference evidence="3" key="1">
    <citation type="submission" date="2017-08" db="EMBL/GenBank/DDBJ databases">
        <authorList>
            <person name="Huang Z."/>
        </authorList>
    </citation>
    <scope>NUCLEOTIDE SEQUENCE [LARGE SCALE GENOMIC DNA]</scope>
    <source>
        <strain evidence="3">SA5d-4</strain>
    </source>
</reference>
<dbReference type="EMBL" id="NPIA01000006">
    <property type="protein sequence ID" value="OZM56434.1"/>
    <property type="molecule type" value="Genomic_DNA"/>
</dbReference>
<sequence length="371" mass="42027">MVIGGIFMKKKMEAICPYCFTKLVKSKVFFKCCKETFPSKSISKMKGNCKSCKKTTTTRICGHCTAELPYTFGLQKEVVISVIGAKEAGKSHYIGVLLNKIMNEMGMAFHCALQPLSDETIRRYREDFHNPLFKNKETLQVTMSARSDKKVQRPLLYNLSFFGKNIFGKKVIKSVITLAFFDTAGEDMNDEDTMATVNKYIYNSSGIIFLLDPLQITEVRERLEGKIPLPYQNSEVEDLLSRTANLIKKGRDILPNQLINIPVAVSFSKMDALDDIIDGSSIVKNNSPHIESQAINKQDFEDVHHQMQNYITRFGGGHFISQINANFINYSCFGISALGSNPKDAKITNTLQPRRVEDPFLWLLWKNKIIS</sequence>
<dbReference type="Pfam" id="PF19993">
    <property type="entry name" value="DO-GTPase2"/>
    <property type="match status" value="1"/>
</dbReference>
<dbReference type="Gene3D" id="3.40.50.300">
    <property type="entry name" value="P-loop containing nucleotide triphosphate hydrolases"/>
    <property type="match status" value="1"/>
</dbReference>
<keyword evidence="3" id="KW-1185">Reference proteome</keyword>
<feature type="domain" description="Double-GTPase 2" evidence="1">
    <location>
        <begin position="79"/>
        <end position="298"/>
    </location>
</feature>
<dbReference type="Proteomes" id="UP000217083">
    <property type="component" value="Unassembled WGS sequence"/>
</dbReference>
<proteinExistence type="predicted"/>
<dbReference type="InterPro" id="IPR027417">
    <property type="entry name" value="P-loop_NTPase"/>
</dbReference>
<accession>A0A263BRW2</accession>
<gene>
    <name evidence="2" type="ORF">CIB95_11710</name>
</gene>